<proteinExistence type="predicted"/>
<name>A0A1G8CTL8_CHIFI</name>
<sequence length="144" mass="15765">MNTNTINFSQLFLRLALAASLLSAVADRLGIWGPPGTVNVSWGNWENFLAYSNKLNFYVSPQIGNILAILATVLEVIFGVMFLIGYKTRLASWGTFLLMVIFALSMTVALGVKPPLSYSVWTTAGAAALLGSINRYKWSIDNLK</sequence>
<evidence type="ECO:0000256" key="5">
    <source>
        <dbReference type="SAM" id="Phobius"/>
    </source>
</evidence>
<protein>
    <submittedName>
        <fullName evidence="7">DoxX protein</fullName>
    </submittedName>
</protein>
<gene>
    <name evidence="7" type="ORF">SAMN04488121_11335</name>
</gene>
<evidence type="ECO:0000313" key="8">
    <source>
        <dbReference type="Proteomes" id="UP000199045"/>
    </source>
</evidence>
<feature type="transmembrane region" description="Helical" evidence="5">
    <location>
        <begin position="93"/>
        <end position="112"/>
    </location>
</feature>
<dbReference type="RefSeq" id="WP_089838312.1">
    <property type="nucleotide sequence ID" value="NZ_FNBN01000013.1"/>
</dbReference>
<comment type="subcellular location">
    <subcellularLocation>
        <location evidence="1">Membrane</location>
        <topology evidence="1">Multi-pass membrane protein</topology>
    </subcellularLocation>
</comment>
<keyword evidence="6" id="KW-0732">Signal</keyword>
<feature type="transmembrane region" description="Helical" evidence="5">
    <location>
        <begin position="63"/>
        <end position="86"/>
    </location>
</feature>
<keyword evidence="4 5" id="KW-0472">Membrane</keyword>
<evidence type="ECO:0000313" key="7">
    <source>
        <dbReference type="EMBL" id="SDH48788.1"/>
    </source>
</evidence>
<dbReference type="Pfam" id="PF07681">
    <property type="entry name" value="DoxX"/>
    <property type="match status" value="1"/>
</dbReference>
<evidence type="ECO:0000256" key="4">
    <source>
        <dbReference type="ARBA" id="ARBA00023136"/>
    </source>
</evidence>
<dbReference type="EMBL" id="FNBN01000013">
    <property type="protein sequence ID" value="SDH48788.1"/>
    <property type="molecule type" value="Genomic_DNA"/>
</dbReference>
<dbReference type="AlphaFoldDB" id="A0A1G8CTL8"/>
<evidence type="ECO:0000256" key="1">
    <source>
        <dbReference type="ARBA" id="ARBA00004141"/>
    </source>
</evidence>
<keyword evidence="3 5" id="KW-1133">Transmembrane helix</keyword>
<dbReference type="OrthoDB" id="676158at2"/>
<feature type="signal peptide" evidence="6">
    <location>
        <begin position="1"/>
        <end position="26"/>
    </location>
</feature>
<accession>A0A1G8CTL8</accession>
<dbReference type="InterPro" id="IPR032808">
    <property type="entry name" value="DoxX"/>
</dbReference>
<evidence type="ECO:0000256" key="2">
    <source>
        <dbReference type="ARBA" id="ARBA00022692"/>
    </source>
</evidence>
<dbReference type="Proteomes" id="UP000199045">
    <property type="component" value="Unassembled WGS sequence"/>
</dbReference>
<reference evidence="7 8" key="1">
    <citation type="submission" date="2016-10" db="EMBL/GenBank/DDBJ databases">
        <authorList>
            <person name="de Groot N.N."/>
        </authorList>
    </citation>
    <scope>NUCLEOTIDE SEQUENCE [LARGE SCALE GENOMIC DNA]</scope>
    <source>
        <strain evidence="7 8">DSM 527</strain>
    </source>
</reference>
<keyword evidence="2 5" id="KW-0812">Transmembrane</keyword>
<organism evidence="7 8">
    <name type="scientific">Chitinophaga filiformis</name>
    <name type="common">Myxococcus filiformis</name>
    <name type="synonym">Flexibacter filiformis</name>
    <dbReference type="NCBI Taxonomy" id="104663"/>
    <lineage>
        <taxon>Bacteria</taxon>
        <taxon>Pseudomonadati</taxon>
        <taxon>Bacteroidota</taxon>
        <taxon>Chitinophagia</taxon>
        <taxon>Chitinophagales</taxon>
        <taxon>Chitinophagaceae</taxon>
        <taxon>Chitinophaga</taxon>
    </lineage>
</organism>
<dbReference type="GO" id="GO:0016020">
    <property type="term" value="C:membrane"/>
    <property type="evidence" value="ECO:0007669"/>
    <property type="project" value="UniProtKB-SubCell"/>
</dbReference>
<evidence type="ECO:0000256" key="6">
    <source>
        <dbReference type="SAM" id="SignalP"/>
    </source>
</evidence>
<feature type="transmembrane region" description="Helical" evidence="5">
    <location>
        <begin position="118"/>
        <end position="136"/>
    </location>
</feature>
<dbReference type="STRING" id="104663.SAMN04488121_11335"/>
<feature type="chain" id="PRO_5011540550" evidence="6">
    <location>
        <begin position="27"/>
        <end position="144"/>
    </location>
</feature>
<evidence type="ECO:0000256" key="3">
    <source>
        <dbReference type="ARBA" id="ARBA00022989"/>
    </source>
</evidence>